<evidence type="ECO:0000256" key="1">
    <source>
        <dbReference type="SAM" id="Coils"/>
    </source>
</evidence>
<dbReference type="PRINTS" id="PR00929">
    <property type="entry name" value="ATHOOK"/>
</dbReference>
<keyword evidence="1" id="KW-0175">Coiled coil</keyword>
<gene>
    <name evidence="4" type="primary">PLEST011061</name>
    <name evidence="4" type="ORF">PLESTB_000336300</name>
</gene>
<feature type="compositionally biased region" description="Low complexity" evidence="2">
    <location>
        <begin position="308"/>
        <end position="323"/>
    </location>
</feature>
<protein>
    <recommendedName>
        <fullName evidence="3">N-acetyltransferase domain-containing protein</fullName>
    </recommendedName>
</protein>
<feature type="compositionally biased region" description="Low complexity" evidence="2">
    <location>
        <begin position="901"/>
        <end position="938"/>
    </location>
</feature>
<evidence type="ECO:0000259" key="3">
    <source>
        <dbReference type="PROSITE" id="PS51186"/>
    </source>
</evidence>
<feature type="region of interest" description="Disordered" evidence="2">
    <location>
        <begin position="556"/>
        <end position="706"/>
    </location>
</feature>
<feature type="domain" description="N-acetyltransferase" evidence="3">
    <location>
        <begin position="41"/>
        <end position="212"/>
    </location>
</feature>
<dbReference type="Gene3D" id="3.40.630.30">
    <property type="match status" value="1"/>
</dbReference>
<evidence type="ECO:0000256" key="2">
    <source>
        <dbReference type="SAM" id="MobiDB-lite"/>
    </source>
</evidence>
<dbReference type="PROSITE" id="PS51186">
    <property type="entry name" value="GNAT"/>
    <property type="match status" value="1"/>
</dbReference>
<feature type="region of interest" description="Disordered" evidence="2">
    <location>
        <begin position="308"/>
        <end position="344"/>
    </location>
</feature>
<proteinExistence type="predicted"/>
<dbReference type="InterPro" id="IPR017956">
    <property type="entry name" value="AT_hook_DNA-bd_motif"/>
</dbReference>
<feature type="region of interest" description="Disordered" evidence="2">
    <location>
        <begin position="229"/>
        <end position="254"/>
    </location>
</feature>
<dbReference type="Proteomes" id="UP001165080">
    <property type="component" value="Unassembled WGS sequence"/>
</dbReference>
<feature type="compositionally biased region" description="Pro residues" evidence="2">
    <location>
        <begin position="439"/>
        <end position="458"/>
    </location>
</feature>
<keyword evidence="5" id="KW-1185">Reference proteome</keyword>
<reference evidence="4 5" key="1">
    <citation type="journal article" date="2023" name="Commun. Biol.">
        <title>Reorganization of the ancestral sex-determining regions during the evolution of trioecy in Pleodorina starrii.</title>
        <authorList>
            <person name="Takahashi K."/>
            <person name="Suzuki S."/>
            <person name="Kawai-Toyooka H."/>
            <person name="Yamamoto K."/>
            <person name="Hamaji T."/>
            <person name="Ootsuki R."/>
            <person name="Yamaguchi H."/>
            <person name="Kawachi M."/>
            <person name="Higashiyama T."/>
            <person name="Nozaki H."/>
        </authorList>
    </citation>
    <scope>NUCLEOTIDE SEQUENCE [LARGE SCALE GENOMIC DNA]</scope>
    <source>
        <strain evidence="4 5">NIES-4479</strain>
    </source>
</reference>
<name>A0A9W6BDZ1_9CHLO</name>
<feature type="region of interest" description="Disordered" evidence="2">
    <location>
        <begin position="883"/>
        <end position="1047"/>
    </location>
</feature>
<feature type="compositionally biased region" description="Pro residues" evidence="2">
    <location>
        <begin position="670"/>
        <end position="680"/>
    </location>
</feature>
<dbReference type="InterPro" id="IPR016181">
    <property type="entry name" value="Acyl_CoA_acyltransferase"/>
</dbReference>
<feature type="compositionally biased region" description="Polar residues" evidence="2">
    <location>
        <begin position="1021"/>
        <end position="1037"/>
    </location>
</feature>
<evidence type="ECO:0000313" key="5">
    <source>
        <dbReference type="Proteomes" id="UP001165080"/>
    </source>
</evidence>
<dbReference type="InterPro" id="IPR000182">
    <property type="entry name" value="GNAT_dom"/>
</dbReference>
<feature type="compositionally biased region" description="Basic residues" evidence="2">
    <location>
        <begin position="376"/>
        <end position="386"/>
    </location>
</feature>
<feature type="compositionally biased region" description="Low complexity" evidence="2">
    <location>
        <begin position="626"/>
        <end position="635"/>
    </location>
</feature>
<accession>A0A9W6BDZ1</accession>
<feature type="compositionally biased region" description="Basic and acidic residues" evidence="2">
    <location>
        <begin position="650"/>
        <end position="662"/>
    </location>
</feature>
<dbReference type="GO" id="GO:0016747">
    <property type="term" value="F:acyltransferase activity, transferring groups other than amino-acyl groups"/>
    <property type="evidence" value="ECO:0007669"/>
    <property type="project" value="InterPro"/>
</dbReference>
<sequence>MRGCRNRLQDEARKLQCTCNVAEDVYSHGPAEFRLLPPFSPLVSREDMADYEAVFRLLGSAFPKNKMQLKDAVYNGRKPSDPSCKIVDNNRYDACLVAGLWLGCQSLLVCGASLRINLPQAEYRADSRLHVQILFQATSAEHQRRGLGRLLTRCILRAAADAGHEVATVVVGARDVEGYWTKMGFVRPTTDPRVAPPLSATRAAVYKRATEEGEPHAMRCPVWATWLLPPEPEPQPGVPGAAGAAGEADDDTAAAVEAQRLERAAQHAERLVQKAAFKVVARYGTAATDIAAAGAAAVATAAAQQGRLATRSSRTRAAAQPAPASDPAPQPPLVCEQRRQQEQEPMLAVPAGPSALQAPRVAAGDHSCGEAAGIPRRGRGRPRKHALSGAGATAAAAVAAAAQARDQAAAADAGMRDEFGPTASAVVGSAANAARISPFPSPSSSPPAPAPDPDPQPPLVCEQQRQQEQAPSLAVPVDPSALQAPRVAAGDRSCGEAAGIPRRGRGRPRKHTLSGDGATAPAAVAAAAQARDQAAAADAGMRDEFGPTASAVVGSAANAARISPSPSPSPSSSPGRSRPKTPGARVRVTAPPPPQPGREAACGHQLRRSCRRPQQQERKQQEEPEPQLQGRRQQQSFDTPGPGASKRQRKCIDLACGEREAEGEFDDDAPPPPSLLPPPFRLHDGCLPPPPPSPGLLPSTEPERQSSIPDWCSRAVEDVVAAVLAETELPACGGCGGGPANAATPPAAAAEGLEGECTGGGAAAAAAAGVGAMAVGHRAASRTQLVEPAASAACPTASCPGGSALGAGGGAAADWEATGEAAAAAASGPWGWEDGLALVHRAPAVRAAAAERAKRGRSAGGEQGGMDGLLEEVTAAMAACWGSRSGGTPRSCAIKEEAQAEESASQGAAAAAAGPAPAKAGGGRQSVSQRSVSVSVSGLGAGGVATVKRQRRNVEDEAEGEPGVQQARSGGRPAREPEPAAVAAAAAASAKGGHAATVAPPPAPPMPSGSLPAGTAGAAEPSSSPVRAQGPTAQQRPVSAPGDADTDSAELPRAFAAVWGPAYANAMSEFESRLLRLEEQMRRLREQMAAAAAAQRAAALAGGGADGDPWVAAAAAAEVLAGDRHEDLFCEAAAAPSQGEGDRRGDAWPTVAGAGDGDARPEGTGSGGHEARGQLHGAGCLVSGLRSSVQQLLLASAATVHVASPAAAAASSPFLTLRPTPVQGRPRLEAPLQAVYSALPAGPAAPSPTGSQAAAAGTDTDAGVIGRSSLHGRVVVAAAAPAAEAEADGTVLAGGGLAAMAPRK</sequence>
<feature type="compositionally biased region" description="Basic residues" evidence="2">
    <location>
        <begin position="502"/>
        <end position="512"/>
    </location>
</feature>
<dbReference type="GO" id="GO:0003677">
    <property type="term" value="F:DNA binding"/>
    <property type="evidence" value="ECO:0007669"/>
    <property type="project" value="InterPro"/>
</dbReference>
<dbReference type="SMART" id="SM00384">
    <property type="entry name" value="AT_hook"/>
    <property type="match status" value="2"/>
</dbReference>
<feature type="coiled-coil region" evidence="1">
    <location>
        <begin position="1067"/>
        <end position="1097"/>
    </location>
</feature>
<comment type="caution">
    <text evidence="4">The sequence shown here is derived from an EMBL/GenBank/DDBJ whole genome shotgun (WGS) entry which is preliminary data.</text>
</comment>
<feature type="region of interest" description="Disordered" evidence="2">
    <location>
        <begin position="436"/>
        <end position="526"/>
    </location>
</feature>
<dbReference type="SUPFAM" id="SSF55729">
    <property type="entry name" value="Acyl-CoA N-acyltransferases (Nat)"/>
    <property type="match status" value="1"/>
</dbReference>
<feature type="region of interest" description="Disordered" evidence="2">
    <location>
        <begin position="358"/>
        <end position="388"/>
    </location>
</feature>
<feature type="compositionally biased region" description="Low complexity" evidence="2">
    <location>
        <begin position="980"/>
        <end position="998"/>
    </location>
</feature>
<feature type="region of interest" description="Disordered" evidence="2">
    <location>
        <begin position="1136"/>
        <end position="1171"/>
    </location>
</feature>
<organism evidence="4 5">
    <name type="scientific">Pleodorina starrii</name>
    <dbReference type="NCBI Taxonomy" id="330485"/>
    <lineage>
        <taxon>Eukaryota</taxon>
        <taxon>Viridiplantae</taxon>
        <taxon>Chlorophyta</taxon>
        <taxon>core chlorophytes</taxon>
        <taxon>Chlorophyceae</taxon>
        <taxon>CS clade</taxon>
        <taxon>Chlamydomonadales</taxon>
        <taxon>Volvocaceae</taxon>
        <taxon>Pleodorina</taxon>
    </lineage>
</organism>
<evidence type="ECO:0000313" key="4">
    <source>
        <dbReference type="EMBL" id="GLC50045.1"/>
    </source>
</evidence>
<dbReference type="EMBL" id="BRXU01000003">
    <property type="protein sequence ID" value="GLC50045.1"/>
    <property type="molecule type" value="Genomic_DNA"/>
</dbReference>